<proteinExistence type="predicted"/>
<dbReference type="SUPFAM" id="SSF50494">
    <property type="entry name" value="Trypsin-like serine proteases"/>
    <property type="match status" value="1"/>
</dbReference>
<name>A0A285TS99_9BACL</name>
<dbReference type="GO" id="GO:0008236">
    <property type="term" value="F:serine-type peptidase activity"/>
    <property type="evidence" value="ECO:0007669"/>
    <property type="project" value="UniProtKB-KW"/>
</dbReference>
<keyword evidence="1" id="KW-0645">Protease</keyword>
<keyword evidence="3" id="KW-1185">Reference proteome</keyword>
<organism evidence="2 3">
    <name type="scientific">Ureibacillus xyleni</name>
    <dbReference type="NCBI Taxonomy" id="614648"/>
    <lineage>
        <taxon>Bacteria</taxon>
        <taxon>Bacillati</taxon>
        <taxon>Bacillota</taxon>
        <taxon>Bacilli</taxon>
        <taxon>Bacillales</taxon>
        <taxon>Caryophanaceae</taxon>
        <taxon>Ureibacillus</taxon>
    </lineage>
</organism>
<protein>
    <recommendedName>
        <fullName evidence="4">Lipoprotein</fullName>
    </recommendedName>
</protein>
<accession>A0A285TS99</accession>
<dbReference type="Proteomes" id="UP000219636">
    <property type="component" value="Unassembled WGS sequence"/>
</dbReference>
<dbReference type="InterPro" id="IPR009003">
    <property type="entry name" value="Peptidase_S1_PA"/>
</dbReference>
<gene>
    <name evidence="2" type="ORF">SAMN05880501_11643</name>
</gene>
<keyword evidence="1" id="KW-0720">Serine protease</keyword>
<evidence type="ECO:0008006" key="4">
    <source>
        <dbReference type="Google" id="ProtNLM"/>
    </source>
</evidence>
<keyword evidence="1" id="KW-0378">Hydrolase</keyword>
<evidence type="ECO:0000256" key="1">
    <source>
        <dbReference type="ARBA" id="ARBA00022825"/>
    </source>
</evidence>
<dbReference type="AlphaFoldDB" id="A0A285TS99"/>
<dbReference type="Gene3D" id="2.40.10.10">
    <property type="entry name" value="Trypsin-like serine proteases"/>
    <property type="match status" value="1"/>
</dbReference>
<dbReference type="OrthoDB" id="2738286at2"/>
<dbReference type="EMBL" id="OBMQ01000016">
    <property type="protein sequence ID" value="SOC23929.1"/>
    <property type="molecule type" value="Genomic_DNA"/>
</dbReference>
<reference evidence="3" key="1">
    <citation type="submission" date="2017-08" db="EMBL/GenBank/DDBJ databases">
        <authorList>
            <person name="Varghese N."/>
            <person name="Submissions S."/>
        </authorList>
    </citation>
    <scope>NUCLEOTIDE SEQUENCE [LARGE SCALE GENOMIC DNA]</scope>
    <source>
        <strain evidence="3">JC22</strain>
    </source>
</reference>
<evidence type="ECO:0000313" key="3">
    <source>
        <dbReference type="Proteomes" id="UP000219636"/>
    </source>
</evidence>
<dbReference type="InterPro" id="IPR043504">
    <property type="entry name" value="Peptidase_S1_PA_chymotrypsin"/>
</dbReference>
<dbReference type="RefSeq" id="WP_097074978.1">
    <property type="nucleotide sequence ID" value="NZ_OBMQ01000016.1"/>
</dbReference>
<sequence length="308" mass="35539">MKKKFLFLLFITILVGCQDQSVYQSYNHEEKDVEQQEDTVSPNVTVHGYSGIGEGYVIKKDGRNKWLLSLANIVSGHPYAMIQTSENKEIQAEVVAINKESNIAILKINNSANITPYTISDSLTIEETPKVGEIIVDEKQNIQGIVSFIHQNDRFVEKIIPSTEIEELLLTAEEDPLTYKERLALIPYFEKFPSEKIDNSVFDVNSDQLLSFIDEFHAALNSYINDGKEEYRAFIGNDELLQHFEETKSTKIQFSKSTFKSINYYDYQYIVELETTIKEGQEETKVTEIIRCILVDQQWKIISFQFQQ</sequence>
<evidence type="ECO:0000313" key="2">
    <source>
        <dbReference type="EMBL" id="SOC23929.1"/>
    </source>
</evidence>
<dbReference type="PROSITE" id="PS51257">
    <property type="entry name" value="PROKAR_LIPOPROTEIN"/>
    <property type="match status" value="1"/>
</dbReference>